<sequence length="95" mass="10808">CGVFKEEEESENINQKMEQLSYSGTQKLFRLPNKTIVYTTSSSSSALSSTKYSMFVCEEDPETIKRTVIQLTKEGRQKKDGPNTTWYRIVKGQSG</sequence>
<organism evidence="1">
    <name type="scientific">Arion vulgaris</name>
    <dbReference type="NCBI Taxonomy" id="1028688"/>
    <lineage>
        <taxon>Eukaryota</taxon>
        <taxon>Metazoa</taxon>
        <taxon>Spiralia</taxon>
        <taxon>Lophotrochozoa</taxon>
        <taxon>Mollusca</taxon>
        <taxon>Gastropoda</taxon>
        <taxon>Heterobranchia</taxon>
        <taxon>Euthyneura</taxon>
        <taxon>Panpulmonata</taxon>
        <taxon>Eupulmonata</taxon>
        <taxon>Stylommatophora</taxon>
        <taxon>Helicina</taxon>
        <taxon>Arionoidea</taxon>
        <taxon>Arionidae</taxon>
        <taxon>Arion</taxon>
    </lineage>
</organism>
<dbReference type="AlphaFoldDB" id="A0A0B7BVC2"/>
<reference evidence="1" key="1">
    <citation type="submission" date="2014-12" db="EMBL/GenBank/DDBJ databases">
        <title>Insight into the proteome of Arion vulgaris.</title>
        <authorList>
            <person name="Aradska J."/>
            <person name="Bulat T."/>
            <person name="Smidak R."/>
            <person name="Sarate P."/>
            <person name="Gangsoo J."/>
            <person name="Sialana F."/>
            <person name="Bilban M."/>
            <person name="Lubec G."/>
        </authorList>
    </citation>
    <scope>NUCLEOTIDE SEQUENCE</scope>
    <source>
        <tissue evidence="1">Skin</tissue>
    </source>
</reference>
<proteinExistence type="predicted"/>
<accession>A0A0B7BVC2</accession>
<dbReference type="EMBL" id="HACG01050294">
    <property type="protein sequence ID" value="CEK97159.1"/>
    <property type="molecule type" value="Transcribed_RNA"/>
</dbReference>
<name>A0A0B7BVC2_9EUPU</name>
<gene>
    <name evidence="1" type="primary">ORF214861</name>
</gene>
<evidence type="ECO:0000313" key="1">
    <source>
        <dbReference type="EMBL" id="CEK97159.1"/>
    </source>
</evidence>
<protein>
    <submittedName>
        <fullName evidence="1">Uncharacterized protein</fullName>
    </submittedName>
</protein>
<feature type="non-terminal residue" evidence="1">
    <location>
        <position position="1"/>
    </location>
</feature>